<protein>
    <recommendedName>
        <fullName evidence="1">DUF6966 domain-containing protein</fullName>
    </recommendedName>
</protein>
<dbReference type="EMBL" id="JAELXN010000089">
    <property type="protein sequence ID" value="MBJ6598201.1"/>
    <property type="molecule type" value="Genomic_DNA"/>
</dbReference>
<dbReference type="InterPro" id="IPR054239">
    <property type="entry name" value="DUF6966"/>
</dbReference>
<comment type="caution">
    <text evidence="2">The sequence shown here is derived from an EMBL/GenBank/DDBJ whole genome shotgun (WGS) entry which is preliminary data.</text>
</comment>
<organism evidence="2 3">
    <name type="scientific">Enterobacter asburiae</name>
    <dbReference type="NCBI Taxonomy" id="61645"/>
    <lineage>
        <taxon>Bacteria</taxon>
        <taxon>Pseudomonadati</taxon>
        <taxon>Pseudomonadota</taxon>
        <taxon>Gammaproteobacteria</taxon>
        <taxon>Enterobacterales</taxon>
        <taxon>Enterobacteriaceae</taxon>
        <taxon>Enterobacter</taxon>
        <taxon>Enterobacter cloacae complex</taxon>
    </lineage>
</organism>
<dbReference type="RefSeq" id="WP_199029413.1">
    <property type="nucleotide sequence ID" value="NZ_AP028420.1"/>
</dbReference>
<dbReference type="AlphaFoldDB" id="A0A8I1G3V9"/>
<evidence type="ECO:0000313" key="3">
    <source>
        <dbReference type="Proteomes" id="UP000641429"/>
    </source>
</evidence>
<accession>A0A8I1G3V9</accession>
<evidence type="ECO:0000259" key="1">
    <source>
        <dbReference type="Pfam" id="PF22294"/>
    </source>
</evidence>
<feature type="domain" description="DUF6966" evidence="1">
    <location>
        <begin position="18"/>
        <end position="66"/>
    </location>
</feature>
<reference evidence="2" key="1">
    <citation type="submission" date="2020-12" db="EMBL/GenBank/DDBJ databases">
        <title>Molecular epidemiology of VIM- metallo-b-lactamase-producing Enterobacter cloacae complex isolated in France between 2015 and 2018.</title>
        <authorList>
            <person name="Emeraud C."/>
            <person name="Petit C."/>
            <person name="Bonnin R."/>
            <person name="Naas T."/>
            <person name="Dortet L."/>
        </authorList>
    </citation>
    <scope>NUCLEOTIDE SEQUENCE</scope>
    <source>
        <strain evidence="2">170C2</strain>
    </source>
</reference>
<proteinExistence type="predicted"/>
<evidence type="ECO:0000313" key="2">
    <source>
        <dbReference type="EMBL" id="MBJ6598201.1"/>
    </source>
</evidence>
<name>A0A8I1G3V9_ENTAS</name>
<gene>
    <name evidence="2" type="ORF">JGT27_21150</name>
</gene>
<dbReference type="Pfam" id="PF22294">
    <property type="entry name" value="DUF6966"/>
    <property type="match status" value="1"/>
</dbReference>
<sequence length="99" mass="11287">MKNEIKKTVTDIIKILSSNDEDSWAKTFEKLAIELDIDCESSIYSLKKLYGGMGSFNDIVLHKNGIPLIRENDELDDLRHKLYKQLDHAIVLLKAGDLP</sequence>
<dbReference type="Proteomes" id="UP000641429">
    <property type="component" value="Unassembled WGS sequence"/>
</dbReference>